<dbReference type="PIRSF" id="PIRSF000883">
    <property type="entry name" value="Pesterase_MJ0912"/>
    <property type="match status" value="1"/>
</dbReference>
<organism evidence="3 4">
    <name type="scientific">Mucilaginibacter ginsenosidivorax</name>
    <dbReference type="NCBI Taxonomy" id="862126"/>
    <lineage>
        <taxon>Bacteria</taxon>
        <taxon>Pseudomonadati</taxon>
        <taxon>Bacteroidota</taxon>
        <taxon>Sphingobacteriia</taxon>
        <taxon>Sphingobacteriales</taxon>
        <taxon>Sphingobacteriaceae</taxon>
        <taxon>Mucilaginibacter</taxon>
    </lineage>
</organism>
<dbReference type="EMBL" id="CP042437">
    <property type="protein sequence ID" value="QEC77012.1"/>
    <property type="molecule type" value="Genomic_DNA"/>
</dbReference>
<evidence type="ECO:0000256" key="1">
    <source>
        <dbReference type="ARBA" id="ARBA00008950"/>
    </source>
</evidence>
<dbReference type="AlphaFoldDB" id="A0A5B8W256"/>
<evidence type="ECO:0000259" key="2">
    <source>
        <dbReference type="Pfam" id="PF12850"/>
    </source>
</evidence>
<feature type="domain" description="Calcineurin-like phosphoesterase" evidence="2">
    <location>
        <begin position="1"/>
        <end position="200"/>
    </location>
</feature>
<dbReference type="RefSeq" id="WP_147054331.1">
    <property type="nucleotide sequence ID" value="NZ_CP042437.1"/>
</dbReference>
<sequence length="245" mass="27276">MKIALFSDVHANLPAFEAFLNDLDSRRVDTVYCLGDLVGYNVWPNEVIAQIRKRGIATLAGNHDLKPKKMATTAQSLTEPGKSHAYHLINDENRKYLATLPAHIRLEFKLTDGPLNVMLAHGSTRSVDEYVLEDFDEAYVLAMMDEANADILCVGHSHKPYHRVIKASDQNFKHVINIGSVGKPKDGNPDVCYVILSLNKKSGVSNNNGIHVEFIRTSYDVETAAAAIEKSPLPDEFADRLRKAY</sequence>
<dbReference type="KEGG" id="mgk:FSB76_14060"/>
<dbReference type="GO" id="GO:0016791">
    <property type="term" value="F:phosphatase activity"/>
    <property type="evidence" value="ECO:0007669"/>
    <property type="project" value="TreeGrafter"/>
</dbReference>
<dbReference type="GO" id="GO:0005737">
    <property type="term" value="C:cytoplasm"/>
    <property type="evidence" value="ECO:0007669"/>
    <property type="project" value="TreeGrafter"/>
</dbReference>
<dbReference type="InterPro" id="IPR024654">
    <property type="entry name" value="Calcineurin-like_PHP_lpxH"/>
</dbReference>
<dbReference type="Pfam" id="PF12850">
    <property type="entry name" value="Metallophos_2"/>
    <property type="match status" value="1"/>
</dbReference>
<dbReference type="Proteomes" id="UP000321362">
    <property type="component" value="Chromosome"/>
</dbReference>
<reference evidence="3 4" key="1">
    <citation type="journal article" date="2013" name="J. Microbiol.">
        <title>Mucilaginibacter ginsenosidivorax sp. nov., with ginsenoside converting activity isolated from sediment.</title>
        <authorList>
            <person name="Kim J.K."/>
            <person name="Choi T.E."/>
            <person name="Liu Q.M."/>
            <person name="Park H.Y."/>
            <person name="Yi T.H."/>
            <person name="Yoon M.H."/>
            <person name="Kim S.C."/>
            <person name="Im W.T."/>
        </authorList>
    </citation>
    <scope>NUCLEOTIDE SEQUENCE [LARGE SCALE GENOMIC DNA]</scope>
    <source>
        <strain evidence="3 4">KHI28</strain>
    </source>
</reference>
<accession>A0A5B8W256</accession>
<evidence type="ECO:0000313" key="4">
    <source>
        <dbReference type="Proteomes" id="UP000321362"/>
    </source>
</evidence>
<dbReference type="PANTHER" id="PTHR42850:SF2">
    <property type="entry name" value="BLL5683 PROTEIN"/>
    <property type="match status" value="1"/>
</dbReference>
<dbReference type="PANTHER" id="PTHR42850">
    <property type="entry name" value="METALLOPHOSPHOESTERASE"/>
    <property type="match status" value="1"/>
</dbReference>
<dbReference type="CDD" id="cd00838">
    <property type="entry name" value="MPP_superfamily"/>
    <property type="match status" value="1"/>
</dbReference>
<keyword evidence="4" id="KW-1185">Reference proteome</keyword>
<protein>
    <submittedName>
        <fullName evidence="3">Metallophosphoesterase family protein</fullName>
    </submittedName>
</protein>
<comment type="similarity">
    <text evidence="1">Belongs to the metallophosphoesterase superfamily. YfcE family.</text>
</comment>
<gene>
    <name evidence="3" type="ORF">FSB76_14060</name>
</gene>
<dbReference type="OrthoDB" id="9813918at2"/>
<dbReference type="Gene3D" id="3.60.21.10">
    <property type="match status" value="1"/>
</dbReference>
<proteinExistence type="inferred from homology"/>
<dbReference type="InterPro" id="IPR011152">
    <property type="entry name" value="Pesterase_MJ0912"/>
</dbReference>
<evidence type="ECO:0000313" key="3">
    <source>
        <dbReference type="EMBL" id="QEC77012.1"/>
    </source>
</evidence>
<dbReference type="InterPro" id="IPR050126">
    <property type="entry name" value="Ap4A_hydrolase"/>
</dbReference>
<dbReference type="InterPro" id="IPR029052">
    <property type="entry name" value="Metallo-depent_PP-like"/>
</dbReference>
<name>A0A5B8W256_9SPHI</name>
<dbReference type="SUPFAM" id="SSF56300">
    <property type="entry name" value="Metallo-dependent phosphatases"/>
    <property type="match status" value="1"/>
</dbReference>